<dbReference type="AlphaFoldDB" id="A0A1K0GUL3"/>
<dbReference type="Proteomes" id="UP000182486">
    <property type="component" value="Unassembled WGS sequence"/>
</dbReference>
<dbReference type="EMBL" id="MEIA01000071">
    <property type="protein sequence ID" value="OJF15020.1"/>
    <property type="molecule type" value="Genomic_DNA"/>
</dbReference>
<comment type="caution">
    <text evidence="3">The sequence shown here is derived from an EMBL/GenBank/DDBJ whole genome shotgun (WGS) entry which is preliminary data.</text>
</comment>
<feature type="region of interest" description="Disordered" evidence="1">
    <location>
        <begin position="126"/>
        <end position="146"/>
    </location>
</feature>
<proteinExistence type="predicted"/>
<dbReference type="RefSeq" id="WP_071803881.1">
    <property type="nucleotide sequence ID" value="NZ_MEIA01000071.1"/>
</dbReference>
<evidence type="ECO:0008006" key="5">
    <source>
        <dbReference type="Google" id="ProtNLM"/>
    </source>
</evidence>
<gene>
    <name evidence="3" type="ORF">BG844_06790</name>
</gene>
<keyword evidence="2" id="KW-0472">Membrane</keyword>
<protein>
    <recommendedName>
        <fullName evidence="5">MYXO-CTERM domain-containing protein</fullName>
    </recommendedName>
</protein>
<evidence type="ECO:0000256" key="1">
    <source>
        <dbReference type="SAM" id="MobiDB-lite"/>
    </source>
</evidence>
<evidence type="ECO:0000256" key="2">
    <source>
        <dbReference type="SAM" id="Phobius"/>
    </source>
</evidence>
<name>A0A1K0GUL3_9ACTN</name>
<keyword evidence="2" id="KW-0812">Transmembrane</keyword>
<evidence type="ECO:0000313" key="3">
    <source>
        <dbReference type="EMBL" id="OJF15020.1"/>
    </source>
</evidence>
<evidence type="ECO:0000313" key="4">
    <source>
        <dbReference type="Proteomes" id="UP000182486"/>
    </source>
</evidence>
<sequence length="146" mass="14920">MTATARDDRPSRFSSRLRPALTLLPLGGAVALAALPLLRPDEPFDATLRCTVWLAVVVAATAGAGKPAALFGAVAAVVETCAQVTSGAEGPGSPMPIPAALVALALVATRRRPSARRIIARLTRPAGRRPSATAAERPAPGTVKID</sequence>
<reference evidence="3 4" key="1">
    <citation type="submission" date="2016-09" db="EMBL/GenBank/DDBJ databases">
        <title>Couchioplanes caeruleus draft genome sequence.</title>
        <authorList>
            <person name="Sheehan J."/>
            <person name="Caffrey P."/>
        </authorList>
    </citation>
    <scope>NUCLEOTIDE SEQUENCE [LARGE SCALE GENOMIC DNA]</scope>
    <source>
        <strain evidence="3 4">DSM 43634</strain>
    </source>
</reference>
<feature type="transmembrane region" description="Helical" evidence="2">
    <location>
        <begin position="20"/>
        <end position="38"/>
    </location>
</feature>
<organism evidence="3 4">
    <name type="scientific">Couchioplanes caeruleus subsp. caeruleus</name>
    <dbReference type="NCBI Taxonomy" id="56427"/>
    <lineage>
        <taxon>Bacteria</taxon>
        <taxon>Bacillati</taxon>
        <taxon>Actinomycetota</taxon>
        <taxon>Actinomycetes</taxon>
        <taxon>Micromonosporales</taxon>
        <taxon>Micromonosporaceae</taxon>
        <taxon>Couchioplanes</taxon>
    </lineage>
</organism>
<keyword evidence="2" id="KW-1133">Transmembrane helix</keyword>
<keyword evidence="4" id="KW-1185">Reference proteome</keyword>
<feature type="transmembrane region" description="Helical" evidence="2">
    <location>
        <begin position="50"/>
        <end position="78"/>
    </location>
</feature>
<accession>A0A1K0GUL3</accession>